<name>A0A7W2QX94_9PSED</name>
<gene>
    <name evidence="6" type="ORF">H4C15_01720</name>
</gene>
<dbReference type="Gene3D" id="3.40.190.10">
    <property type="entry name" value="Periplasmic binding protein-like II"/>
    <property type="match status" value="2"/>
</dbReference>
<evidence type="ECO:0000259" key="5">
    <source>
        <dbReference type="Pfam" id="PF03466"/>
    </source>
</evidence>
<dbReference type="AlphaFoldDB" id="A0A7W2QX94"/>
<dbReference type="RefSeq" id="WP_166524966.1">
    <property type="nucleotide sequence ID" value="NZ_JACGDA010000002.1"/>
</dbReference>
<proteinExistence type="inferred from homology"/>
<evidence type="ECO:0000313" key="7">
    <source>
        <dbReference type="Proteomes" id="UP000577346"/>
    </source>
</evidence>
<accession>A0A7W2QX94</accession>
<dbReference type="Pfam" id="PF03466">
    <property type="entry name" value="LysR_substrate"/>
    <property type="match status" value="1"/>
</dbReference>
<keyword evidence="3" id="KW-0238">DNA-binding</keyword>
<dbReference type="PANTHER" id="PTHR30118:SF15">
    <property type="entry name" value="TRANSCRIPTIONAL REGULATORY PROTEIN"/>
    <property type="match status" value="1"/>
</dbReference>
<dbReference type="GO" id="GO:0003677">
    <property type="term" value="F:DNA binding"/>
    <property type="evidence" value="ECO:0007669"/>
    <property type="project" value="UniProtKB-KW"/>
</dbReference>
<feature type="domain" description="LysR substrate-binding" evidence="5">
    <location>
        <begin position="3"/>
        <end position="87"/>
    </location>
</feature>
<dbReference type="EMBL" id="JACGDA010000002">
    <property type="protein sequence ID" value="MBA6146234.1"/>
    <property type="molecule type" value="Genomic_DNA"/>
</dbReference>
<evidence type="ECO:0000256" key="2">
    <source>
        <dbReference type="ARBA" id="ARBA00023015"/>
    </source>
</evidence>
<reference evidence="6 7" key="1">
    <citation type="submission" date="2020-07" db="EMBL/GenBank/DDBJ databases">
        <title>Diversity of carbapenemase encoding genes among Pseudomonas putida group clinical isolates in a tertiary Brazilian hospital.</title>
        <authorList>
            <person name="Alberto-Lei F."/>
            <person name="Nodari C.S."/>
            <person name="Streling A.P."/>
            <person name="Paulino J.T."/>
            <person name="Bessa-Neto F.O."/>
            <person name="Cayo R."/>
            <person name="Gales A.C."/>
        </authorList>
    </citation>
    <scope>NUCLEOTIDE SEQUENCE [LARGE SCALE GENOMIC DNA]</scope>
    <source>
        <strain evidence="6 7">11213</strain>
    </source>
</reference>
<dbReference type="PANTHER" id="PTHR30118">
    <property type="entry name" value="HTH-TYPE TRANSCRIPTIONAL REGULATOR LEUO-RELATED"/>
    <property type="match status" value="1"/>
</dbReference>
<evidence type="ECO:0000313" key="6">
    <source>
        <dbReference type="EMBL" id="MBA6146234.1"/>
    </source>
</evidence>
<evidence type="ECO:0000256" key="1">
    <source>
        <dbReference type="ARBA" id="ARBA00009437"/>
    </source>
</evidence>
<protein>
    <recommendedName>
        <fullName evidence="5">LysR substrate-binding domain-containing protein</fullName>
    </recommendedName>
</protein>
<dbReference type="Proteomes" id="UP000577346">
    <property type="component" value="Unassembled WGS sequence"/>
</dbReference>
<keyword evidence="2" id="KW-0805">Transcription regulation</keyword>
<organism evidence="6 7">
    <name type="scientific">Pseudomonas juntendi</name>
    <dbReference type="NCBI Taxonomy" id="2666183"/>
    <lineage>
        <taxon>Bacteria</taxon>
        <taxon>Pseudomonadati</taxon>
        <taxon>Pseudomonadota</taxon>
        <taxon>Gammaproteobacteria</taxon>
        <taxon>Pseudomonadales</taxon>
        <taxon>Pseudomonadaceae</taxon>
        <taxon>Pseudomonas</taxon>
    </lineage>
</organism>
<sequence>MTDEALSKINRRRRVSVSVPSFLILPELLSTGDLIAVAPERLTPADETLVVREPPVDIPGFTKAMVWHGRTERDEGQRWIRSFMTEAYSREAL</sequence>
<dbReference type="InterPro" id="IPR050389">
    <property type="entry name" value="LysR-type_TF"/>
</dbReference>
<comment type="similarity">
    <text evidence="1">Belongs to the LysR transcriptional regulatory family.</text>
</comment>
<evidence type="ECO:0000256" key="3">
    <source>
        <dbReference type="ARBA" id="ARBA00023125"/>
    </source>
</evidence>
<dbReference type="SUPFAM" id="SSF53850">
    <property type="entry name" value="Periplasmic binding protein-like II"/>
    <property type="match status" value="1"/>
</dbReference>
<dbReference type="GO" id="GO:0006355">
    <property type="term" value="P:regulation of DNA-templated transcription"/>
    <property type="evidence" value="ECO:0007669"/>
    <property type="project" value="TreeGrafter"/>
</dbReference>
<evidence type="ECO:0000256" key="4">
    <source>
        <dbReference type="ARBA" id="ARBA00023163"/>
    </source>
</evidence>
<keyword evidence="4" id="KW-0804">Transcription</keyword>
<comment type="caution">
    <text evidence="6">The sequence shown here is derived from an EMBL/GenBank/DDBJ whole genome shotgun (WGS) entry which is preliminary data.</text>
</comment>
<dbReference type="InterPro" id="IPR005119">
    <property type="entry name" value="LysR_subst-bd"/>
</dbReference>